<organism evidence="3 4">
    <name type="scientific">Methylobacterium radiodurans</name>
    <dbReference type="NCBI Taxonomy" id="2202828"/>
    <lineage>
        <taxon>Bacteria</taxon>
        <taxon>Pseudomonadati</taxon>
        <taxon>Pseudomonadota</taxon>
        <taxon>Alphaproteobacteria</taxon>
        <taxon>Hyphomicrobiales</taxon>
        <taxon>Methylobacteriaceae</taxon>
        <taxon>Methylobacterium</taxon>
    </lineage>
</organism>
<dbReference type="Proteomes" id="UP000246058">
    <property type="component" value="Chromosome"/>
</dbReference>
<gene>
    <name evidence="3" type="ORF">DK427_08030</name>
</gene>
<feature type="transmembrane region" description="Helical" evidence="2">
    <location>
        <begin position="18"/>
        <end position="37"/>
    </location>
</feature>
<dbReference type="KEGG" id="meti:DK427_08030"/>
<dbReference type="AlphaFoldDB" id="A0A2U8VQF2"/>
<evidence type="ECO:0000256" key="2">
    <source>
        <dbReference type="SAM" id="Phobius"/>
    </source>
</evidence>
<protein>
    <submittedName>
        <fullName evidence="3">Uncharacterized protein</fullName>
    </submittedName>
</protein>
<keyword evidence="2" id="KW-1133">Transmembrane helix</keyword>
<evidence type="ECO:0000256" key="1">
    <source>
        <dbReference type="SAM" id="MobiDB-lite"/>
    </source>
</evidence>
<evidence type="ECO:0000313" key="3">
    <source>
        <dbReference type="EMBL" id="AWN35698.1"/>
    </source>
</evidence>
<accession>A0A2U8VQF2</accession>
<reference evidence="3 4" key="1">
    <citation type="submission" date="2018-05" db="EMBL/GenBank/DDBJ databases">
        <title>Complete Genome Sequence of Methylobacterium sp. 17Sr1-43.</title>
        <authorList>
            <person name="Srinivasan S."/>
        </authorList>
    </citation>
    <scope>NUCLEOTIDE SEQUENCE [LARGE SCALE GENOMIC DNA]</scope>
    <source>
        <strain evidence="3 4">17Sr1-43</strain>
    </source>
</reference>
<name>A0A2U8VQF2_9HYPH</name>
<keyword evidence="2" id="KW-0472">Membrane</keyword>
<keyword evidence="4" id="KW-1185">Reference proteome</keyword>
<dbReference type="RefSeq" id="WP_109950813.1">
    <property type="nucleotide sequence ID" value="NZ_CP029551.1"/>
</dbReference>
<sequence length="155" mass="16246">MPGELTDYIAQLSPSGQLVANVAIGLGIAAWGVWQYVSQHRAGKAAVKAEKGAEAGPVALPTEPGHEAFDAQDLLTSAAVLRFLTAHDTIAAHMVIQSEALKTISAAATVWAKAQEDDFQEWRIAAAVERRWNELIRQRGAPPAPPGGWGGGSGG</sequence>
<evidence type="ECO:0000313" key="4">
    <source>
        <dbReference type="Proteomes" id="UP000246058"/>
    </source>
</evidence>
<feature type="region of interest" description="Disordered" evidence="1">
    <location>
        <begin position="136"/>
        <end position="155"/>
    </location>
</feature>
<proteinExistence type="predicted"/>
<dbReference type="EMBL" id="CP029551">
    <property type="protein sequence ID" value="AWN35698.1"/>
    <property type="molecule type" value="Genomic_DNA"/>
</dbReference>
<keyword evidence="2" id="KW-0812">Transmembrane</keyword>